<dbReference type="OrthoDB" id="10248537at2759"/>
<gene>
    <name evidence="8" type="ORF">Ocin01_01353</name>
</gene>
<accession>A0A1D2NJB4</accession>
<dbReference type="AlphaFoldDB" id="A0A1D2NJB4"/>
<feature type="non-terminal residue" evidence="8">
    <location>
        <position position="542"/>
    </location>
</feature>
<evidence type="ECO:0000256" key="2">
    <source>
        <dbReference type="ARBA" id="ARBA00022490"/>
    </source>
</evidence>
<evidence type="ECO:0000256" key="3">
    <source>
        <dbReference type="ARBA" id="ARBA00022723"/>
    </source>
</evidence>
<feature type="domain" description="EF-hand" evidence="7">
    <location>
        <begin position="4"/>
        <end position="39"/>
    </location>
</feature>
<dbReference type="PANTHER" id="PTHR46212">
    <property type="entry name" value="PEFLIN"/>
    <property type="match status" value="1"/>
</dbReference>
<name>A0A1D2NJB4_ORCCI</name>
<keyword evidence="3" id="KW-0479">Metal-binding</keyword>
<feature type="compositionally biased region" description="Acidic residues" evidence="6">
    <location>
        <begin position="100"/>
        <end position="110"/>
    </location>
</feature>
<comment type="subcellular location">
    <subcellularLocation>
        <location evidence="1">Cytoplasm</location>
    </subcellularLocation>
</comment>
<dbReference type="SMART" id="SM00054">
    <property type="entry name" value="EFh"/>
    <property type="match status" value="2"/>
</dbReference>
<dbReference type="InterPro" id="IPR011992">
    <property type="entry name" value="EF-hand-dom_pair"/>
</dbReference>
<dbReference type="PANTHER" id="PTHR46212:SF3">
    <property type="entry name" value="GH27120P"/>
    <property type="match status" value="1"/>
</dbReference>
<dbReference type="STRING" id="48709.A0A1D2NJB4"/>
<dbReference type="InterPro" id="IPR018247">
    <property type="entry name" value="EF_Hand_1_Ca_BS"/>
</dbReference>
<dbReference type="Pfam" id="PF13405">
    <property type="entry name" value="EF-hand_6"/>
    <property type="match status" value="1"/>
</dbReference>
<feature type="compositionally biased region" description="Low complexity" evidence="6">
    <location>
        <begin position="85"/>
        <end position="95"/>
    </location>
</feature>
<dbReference type="GO" id="GO:0005737">
    <property type="term" value="C:cytoplasm"/>
    <property type="evidence" value="ECO:0007669"/>
    <property type="project" value="UniProtKB-SubCell"/>
</dbReference>
<feature type="compositionally biased region" description="Acidic residues" evidence="6">
    <location>
        <begin position="320"/>
        <end position="331"/>
    </location>
</feature>
<dbReference type="SUPFAM" id="SSF47473">
    <property type="entry name" value="EF-hand"/>
    <property type="match status" value="2"/>
</dbReference>
<keyword evidence="9" id="KW-1185">Reference proteome</keyword>
<feature type="compositionally biased region" description="Basic and acidic residues" evidence="6">
    <location>
        <begin position="344"/>
        <end position="360"/>
    </location>
</feature>
<dbReference type="InterPro" id="IPR051426">
    <property type="entry name" value="Peflin/Sorcin_CaBP"/>
</dbReference>
<evidence type="ECO:0000256" key="6">
    <source>
        <dbReference type="SAM" id="MobiDB-lite"/>
    </source>
</evidence>
<reference evidence="8 9" key="1">
    <citation type="journal article" date="2016" name="Genome Biol. Evol.">
        <title>Gene Family Evolution Reflects Adaptation to Soil Environmental Stressors in the Genome of the Collembolan Orchesella cincta.</title>
        <authorList>
            <person name="Faddeeva-Vakhrusheva A."/>
            <person name="Derks M.F."/>
            <person name="Anvar S.Y."/>
            <person name="Agamennone V."/>
            <person name="Suring W."/>
            <person name="Smit S."/>
            <person name="van Straalen N.M."/>
            <person name="Roelofs D."/>
        </authorList>
    </citation>
    <scope>NUCLEOTIDE SEQUENCE [LARGE SCALE GENOMIC DNA]</scope>
    <source>
        <tissue evidence="8">Mixed pool</tissue>
    </source>
</reference>
<dbReference type="Gene3D" id="1.10.238.10">
    <property type="entry name" value="EF-hand"/>
    <property type="match status" value="2"/>
</dbReference>
<feature type="region of interest" description="Disordered" evidence="6">
    <location>
        <begin position="222"/>
        <end position="373"/>
    </location>
</feature>
<sequence length="542" mass="60414">MAAPYDPQIAQWFAAVDQDRSGRITSTELQTALMSSNGRQFSETACRLMIVKQYPETFKMPPADSDSESDASAVASPSKPDQESPTKPTSSSPAPQDTNQMDEETESELEPEPKSPKAKQSAAKSKKQPIPAPETKSKPSGRKILKPVSPSAQSPSGRNRMTWTAILTTEDRMATEWKRTSNRTLKNGTAVTMYICLHGGRKCDAQMKKTVDKNDCLYFTNGREHCNHPFGEETAKSRGKRGSVSKSKTEKESKPKPSSSASKGKKPRRRIVKDSESEEASDNDDGEVESGDEERGKEKAGMWNMVNGYVKGKKRKREIEDDSDEADEDYDPSVNTDSKKKSRKSESSSSRDKQEKDKKNSTSPPRLFDQTGTGGIDITGFSQLYGYVNQWLDSFRRYDSNGSGFVDQNELMQAFSTMGYRFSQPFIDFVHTKFGERGQGVPVDGFIMSCILIHKLTEGFRKRDASQQGVITINYEDFLSTVLQAWVGRNDRLTQTIFSPASTFPALFMFFSTKGMEAEGILGYSLPSLARPKEEEGKLREL</sequence>
<protein>
    <submittedName>
        <fullName evidence="8">Programmed cell death protein 6</fullName>
    </submittedName>
</protein>
<dbReference type="PROSITE" id="PS00018">
    <property type="entry name" value="EF_HAND_1"/>
    <property type="match status" value="2"/>
</dbReference>
<feature type="compositionally biased region" description="Polar residues" evidence="6">
    <location>
        <begin position="150"/>
        <end position="162"/>
    </location>
</feature>
<dbReference type="Pfam" id="PF13202">
    <property type="entry name" value="EF-hand_5"/>
    <property type="match status" value="1"/>
</dbReference>
<dbReference type="InterPro" id="IPR002048">
    <property type="entry name" value="EF_hand_dom"/>
</dbReference>
<evidence type="ECO:0000259" key="7">
    <source>
        <dbReference type="PROSITE" id="PS50222"/>
    </source>
</evidence>
<dbReference type="GO" id="GO:0048306">
    <property type="term" value="F:calcium-dependent protein binding"/>
    <property type="evidence" value="ECO:0007669"/>
    <property type="project" value="UniProtKB-ARBA"/>
</dbReference>
<comment type="caution">
    <text evidence="8">The sequence shown here is derived from an EMBL/GenBank/DDBJ whole genome shotgun (WGS) entry which is preliminary data.</text>
</comment>
<evidence type="ECO:0000313" key="8">
    <source>
        <dbReference type="EMBL" id="ODN05302.1"/>
    </source>
</evidence>
<feature type="compositionally biased region" description="Basic and acidic residues" evidence="6">
    <location>
        <begin position="222"/>
        <end position="236"/>
    </location>
</feature>
<feature type="domain" description="EF-hand" evidence="7">
    <location>
        <begin position="386"/>
        <end position="421"/>
    </location>
</feature>
<feature type="compositionally biased region" description="Acidic residues" evidence="6">
    <location>
        <begin position="276"/>
        <end position="292"/>
    </location>
</feature>
<evidence type="ECO:0000313" key="9">
    <source>
        <dbReference type="Proteomes" id="UP000094527"/>
    </source>
</evidence>
<feature type="region of interest" description="Disordered" evidence="6">
    <location>
        <begin position="58"/>
        <end position="162"/>
    </location>
</feature>
<dbReference type="PROSITE" id="PS50222">
    <property type="entry name" value="EF_HAND_2"/>
    <property type="match status" value="2"/>
</dbReference>
<dbReference type="Proteomes" id="UP000094527">
    <property type="component" value="Unassembled WGS sequence"/>
</dbReference>
<keyword evidence="5" id="KW-0106">Calcium</keyword>
<evidence type="ECO:0000256" key="4">
    <source>
        <dbReference type="ARBA" id="ARBA00022737"/>
    </source>
</evidence>
<dbReference type="GO" id="GO:0005509">
    <property type="term" value="F:calcium ion binding"/>
    <property type="evidence" value="ECO:0007669"/>
    <property type="project" value="InterPro"/>
</dbReference>
<keyword evidence="2" id="KW-0963">Cytoplasm</keyword>
<evidence type="ECO:0000256" key="5">
    <source>
        <dbReference type="ARBA" id="ARBA00022837"/>
    </source>
</evidence>
<organism evidence="8 9">
    <name type="scientific">Orchesella cincta</name>
    <name type="common">Springtail</name>
    <name type="synonym">Podura cincta</name>
    <dbReference type="NCBI Taxonomy" id="48709"/>
    <lineage>
        <taxon>Eukaryota</taxon>
        <taxon>Metazoa</taxon>
        <taxon>Ecdysozoa</taxon>
        <taxon>Arthropoda</taxon>
        <taxon>Hexapoda</taxon>
        <taxon>Collembola</taxon>
        <taxon>Entomobryomorpha</taxon>
        <taxon>Entomobryoidea</taxon>
        <taxon>Orchesellidae</taxon>
        <taxon>Orchesellinae</taxon>
        <taxon>Orchesella</taxon>
    </lineage>
</organism>
<keyword evidence="4" id="KW-0677">Repeat</keyword>
<proteinExistence type="predicted"/>
<dbReference type="EMBL" id="LJIJ01000025">
    <property type="protein sequence ID" value="ODN05302.1"/>
    <property type="molecule type" value="Genomic_DNA"/>
</dbReference>
<evidence type="ECO:0000256" key="1">
    <source>
        <dbReference type="ARBA" id="ARBA00004496"/>
    </source>
</evidence>